<dbReference type="RefSeq" id="WP_168621779.1">
    <property type="nucleotide sequence ID" value="NZ_JAAZQQ010000001.1"/>
</dbReference>
<keyword evidence="2" id="KW-1185">Reference proteome</keyword>
<gene>
    <name evidence="1" type="ORF">HCU73_02315</name>
</gene>
<reference evidence="1 2" key="1">
    <citation type="submission" date="2020-04" db="EMBL/GenBank/DDBJ databases">
        <authorList>
            <person name="Yoon J."/>
        </authorList>
    </citation>
    <scope>NUCLEOTIDE SEQUENCE [LARGE SCALE GENOMIC DNA]</scope>
    <source>
        <strain evidence="1 2">KMU-115</strain>
    </source>
</reference>
<dbReference type="AlphaFoldDB" id="A0A7X6JW72"/>
<name>A0A7X6JW72_9RHOB</name>
<dbReference type="EMBL" id="JAAZQQ010000001">
    <property type="protein sequence ID" value="NKX43410.1"/>
    <property type="molecule type" value="Genomic_DNA"/>
</dbReference>
<protein>
    <submittedName>
        <fullName evidence="1">Uncharacterized protein</fullName>
    </submittedName>
</protein>
<evidence type="ECO:0000313" key="2">
    <source>
        <dbReference type="Proteomes" id="UP000526408"/>
    </source>
</evidence>
<comment type="caution">
    <text evidence="1">The sequence shown here is derived from an EMBL/GenBank/DDBJ whole genome shotgun (WGS) entry which is preliminary data.</text>
</comment>
<proteinExistence type="predicted"/>
<accession>A0A7X6JW72</accession>
<sequence>MPAQDLLTRILAFAAHVGRGESQSPEAVARRRNWITTDGEVTADGLSLLSALDDQRETRTVFRGNF</sequence>
<evidence type="ECO:0000313" key="1">
    <source>
        <dbReference type="EMBL" id="NKX43410.1"/>
    </source>
</evidence>
<organism evidence="1 2">
    <name type="scientific">Roseicyclus persicicus</name>
    <dbReference type="NCBI Taxonomy" id="2650661"/>
    <lineage>
        <taxon>Bacteria</taxon>
        <taxon>Pseudomonadati</taxon>
        <taxon>Pseudomonadota</taxon>
        <taxon>Alphaproteobacteria</taxon>
        <taxon>Rhodobacterales</taxon>
        <taxon>Roseobacteraceae</taxon>
        <taxon>Roseicyclus</taxon>
    </lineage>
</organism>
<dbReference type="Proteomes" id="UP000526408">
    <property type="component" value="Unassembled WGS sequence"/>
</dbReference>